<dbReference type="AlphaFoldDB" id="A0A2S6GEZ3"/>
<keyword evidence="2" id="KW-0378">Hydrolase</keyword>
<dbReference type="RefSeq" id="WP_104482418.1">
    <property type="nucleotide sequence ID" value="NZ_CP154825.1"/>
</dbReference>
<comment type="caution">
    <text evidence="2">The sequence shown here is derived from an EMBL/GenBank/DDBJ whole genome shotgun (WGS) entry which is preliminary data.</text>
</comment>
<evidence type="ECO:0000313" key="3">
    <source>
        <dbReference type="Proteomes" id="UP000239203"/>
    </source>
</evidence>
<sequence>MQNNDKPQEWPTEQEALANLQAVLELCAAGQVKCSEKTHRPSAATIRTVTAHLAHGDFYPDEPIAAFAWPLLLQAGGLAGLDGTRLRLTPKGRAALGNPPAETIRGLWQRWLTHAVIDEFSRIDQIKGQGIRNVLTAAKPRRQTVAKALATCPPGEWIEIDTLFTIMRRGNMSPTIARTDRALWRLCLQDPEYGSLGYDGFHDWTLLEGRYTLAVLFEYAGTLGLIDLDFVHPDGARDDFRDNWGGDDLDALSRYDGLLAIRLNALGTYALGLTDTYHPTAPAAAGAPPLKVLPNLDVVATGELPAADRLLLSAYAEQTADRVWTVSSTTLLTAIGTGRDLTEFTTFLTQRAEHDLPGTLTTLVKDVRRRAAQLTDLGRLRVIECADPALAALITHDRGLRALCRPIGDRHLAIAPGQEPKFRKTLLRLGYVLPS</sequence>
<accession>A0A2S6GEZ3</accession>
<evidence type="ECO:0000259" key="1">
    <source>
        <dbReference type="Pfam" id="PF13625"/>
    </source>
</evidence>
<reference evidence="2 3" key="1">
    <citation type="submission" date="2018-02" db="EMBL/GenBank/DDBJ databases">
        <title>Genomic Encyclopedia of Archaeal and Bacterial Type Strains, Phase II (KMG-II): from individual species to whole genera.</title>
        <authorList>
            <person name="Goeker M."/>
        </authorList>
    </citation>
    <scope>NUCLEOTIDE SEQUENCE [LARGE SCALE GENOMIC DNA]</scope>
    <source>
        <strain evidence="2 3">YU 961-1</strain>
    </source>
</reference>
<keyword evidence="2" id="KW-0547">Nucleotide-binding</keyword>
<proteinExistence type="predicted"/>
<protein>
    <submittedName>
        <fullName evidence="2">XPB/Ssl2-like helicase family protein</fullName>
    </submittedName>
</protein>
<dbReference type="OrthoDB" id="443235at2"/>
<keyword evidence="3" id="KW-1185">Reference proteome</keyword>
<dbReference type="GO" id="GO:0004386">
    <property type="term" value="F:helicase activity"/>
    <property type="evidence" value="ECO:0007669"/>
    <property type="project" value="UniProtKB-KW"/>
</dbReference>
<feature type="domain" description="Helicase XPB/Ssl2 N-terminal" evidence="1">
    <location>
        <begin position="292"/>
        <end position="402"/>
    </location>
</feature>
<dbReference type="Proteomes" id="UP000239203">
    <property type="component" value="Unassembled WGS sequence"/>
</dbReference>
<dbReference type="Pfam" id="PF13625">
    <property type="entry name" value="Helicase_C_3"/>
    <property type="match status" value="1"/>
</dbReference>
<name>A0A2S6GEZ3_9PSEU</name>
<keyword evidence="2" id="KW-0067">ATP-binding</keyword>
<evidence type="ECO:0000313" key="2">
    <source>
        <dbReference type="EMBL" id="PPK63802.1"/>
    </source>
</evidence>
<dbReference type="EMBL" id="PTIX01000024">
    <property type="protein sequence ID" value="PPK63802.1"/>
    <property type="molecule type" value="Genomic_DNA"/>
</dbReference>
<keyword evidence="2" id="KW-0347">Helicase</keyword>
<dbReference type="InterPro" id="IPR032830">
    <property type="entry name" value="XPB/Ssl2_N"/>
</dbReference>
<organism evidence="2 3">
    <name type="scientific">Actinokineospora auranticolor</name>
    <dbReference type="NCBI Taxonomy" id="155976"/>
    <lineage>
        <taxon>Bacteria</taxon>
        <taxon>Bacillati</taxon>
        <taxon>Actinomycetota</taxon>
        <taxon>Actinomycetes</taxon>
        <taxon>Pseudonocardiales</taxon>
        <taxon>Pseudonocardiaceae</taxon>
        <taxon>Actinokineospora</taxon>
    </lineage>
</organism>
<gene>
    <name evidence="2" type="ORF">CLV40_12446</name>
</gene>